<reference evidence="2" key="1">
    <citation type="journal article" date="2021" name="Front. Plant Sci.">
        <title>Chromosome-Scale Genome Assembly for Chinese Sour Jujube and Insights Into Its Genome Evolution and Domestication Signature.</title>
        <authorList>
            <person name="Shen L.-Y."/>
            <person name="Luo H."/>
            <person name="Wang X.-L."/>
            <person name="Wang X.-M."/>
            <person name="Qiu X.-J."/>
            <person name="Liu H."/>
            <person name="Zhou S.-S."/>
            <person name="Jia K.-H."/>
            <person name="Nie S."/>
            <person name="Bao Y.-T."/>
            <person name="Zhang R.-G."/>
            <person name="Yun Q.-Z."/>
            <person name="Chai Y.-H."/>
            <person name="Lu J.-Y."/>
            <person name="Li Y."/>
            <person name="Zhao S.-W."/>
            <person name="Mao J.-F."/>
            <person name="Jia S.-G."/>
            <person name="Mao Y.-M."/>
        </authorList>
    </citation>
    <scope>NUCLEOTIDE SEQUENCE</scope>
    <source>
        <strain evidence="2">AT0</strain>
        <tissue evidence="2">Leaf</tissue>
    </source>
</reference>
<evidence type="ECO:0000313" key="2">
    <source>
        <dbReference type="EMBL" id="KAH7543180.1"/>
    </source>
</evidence>
<feature type="signal peptide" evidence="1">
    <location>
        <begin position="1"/>
        <end position="17"/>
    </location>
</feature>
<evidence type="ECO:0000256" key="1">
    <source>
        <dbReference type="SAM" id="SignalP"/>
    </source>
</evidence>
<gene>
    <name evidence="2" type="ORF">FEM48_Zijuj02G0155900</name>
</gene>
<organism evidence="2 3">
    <name type="scientific">Ziziphus jujuba var. spinosa</name>
    <dbReference type="NCBI Taxonomy" id="714518"/>
    <lineage>
        <taxon>Eukaryota</taxon>
        <taxon>Viridiplantae</taxon>
        <taxon>Streptophyta</taxon>
        <taxon>Embryophyta</taxon>
        <taxon>Tracheophyta</taxon>
        <taxon>Spermatophyta</taxon>
        <taxon>Magnoliopsida</taxon>
        <taxon>eudicotyledons</taxon>
        <taxon>Gunneridae</taxon>
        <taxon>Pentapetalae</taxon>
        <taxon>rosids</taxon>
        <taxon>fabids</taxon>
        <taxon>Rosales</taxon>
        <taxon>Rhamnaceae</taxon>
        <taxon>Paliureae</taxon>
        <taxon>Ziziphus</taxon>
    </lineage>
</organism>
<dbReference type="AlphaFoldDB" id="A0A978VWI5"/>
<dbReference type="Proteomes" id="UP000813462">
    <property type="component" value="Unassembled WGS sequence"/>
</dbReference>
<keyword evidence="1" id="KW-0732">Signal</keyword>
<feature type="chain" id="PRO_5037171987" evidence="1">
    <location>
        <begin position="18"/>
        <end position="86"/>
    </location>
</feature>
<dbReference type="EMBL" id="JAEACU010000002">
    <property type="protein sequence ID" value="KAH7543180.1"/>
    <property type="molecule type" value="Genomic_DNA"/>
</dbReference>
<comment type="caution">
    <text evidence="2">The sequence shown here is derived from an EMBL/GenBank/DDBJ whole genome shotgun (WGS) entry which is preliminary data.</text>
</comment>
<sequence length="86" mass="9212">MVFAVLSLLVLISSAAAAYWRDAVHHCLVGQGVQGVQGVQVAHQVLLVGLLASDGFITKSANECFCNLQSIEWTKFLAFYGTKVGN</sequence>
<protein>
    <submittedName>
        <fullName evidence="2">Uncharacterized protein</fullName>
    </submittedName>
</protein>
<evidence type="ECO:0000313" key="3">
    <source>
        <dbReference type="Proteomes" id="UP000813462"/>
    </source>
</evidence>
<name>A0A978VWI5_ZIZJJ</name>
<accession>A0A978VWI5</accession>
<proteinExistence type="predicted"/>